<dbReference type="EMBL" id="JACHHP010000007">
    <property type="protein sequence ID" value="MBB5209664.1"/>
    <property type="molecule type" value="Genomic_DNA"/>
</dbReference>
<reference evidence="3 4" key="1">
    <citation type="submission" date="2020-08" db="EMBL/GenBank/DDBJ databases">
        <title>Genomic Encyclopedia of Type Strains, Phase IV (KMG-IV): sequencing the most valuable type-strain genomes for metagenomic binning, comparative biology and taxonomic classification.</title>
        <authorList>
            <person name="Goeker M."/>
        </authorList>
    </citation>
    <scope>NUCLEOTIDE SEQUENCE [LARGE SCALE GENOMIC DNA]</scope>
    <source>
        <strain evidence="3 4">DSM 24163</strain>
    </source>
</reference>
<protein>
    <submittedName>
        <fullName evidence="3">Uncharacterized protein</fullName>
    </submittedName>
</protein>
<feature type="chain" id="PRO_5030568441" evidence="2">
    <location>
        <begin position="18"/>
        <end position="126"/>
    </location>
</feature>
<name>A0A7W8G1R1_9GAMM</name>
<comment type="caution">
    <text evidence="3">The sequence shown here is derived from an EMBL/GenBank/DDBJ whole genome shotgun (WGS) entry which is preliminary data.</text>
</comment>
<sequence length="126" mass="13157">MRVPVAIVLFVASCACAAEPPTHYLTLVNRTHDSVVTASAAAAGSDAFVPLALARPLRGGGGSATVSVAGEGCRYDVQLQYRGKRAQLYRNVDVCGHRGLRLRPTPRGAADGEAPMLANAPDSLRD</sequence>
<evidence type="ECO:0000313" key="3">
    <source>
        <dbReference type="EMBL" id="MBB5209664.1"/>
    </source>
</evidence>
<evidence type="ECO:0000313" key="4">
    <source>
        <dbReference type="Proteomes" id="UP000521199"/>
    </source>
</evidence>
<feature type="signal peptide" evidence="2">
    <location>
        <begin position="1"/>
        <end position="17"/>
    </location>
</feature>
<dbReference type="AlphaFoldDB" id="A0A7W8G1R1"/>
<dbReference type="RefSeq" id="WP_183962196.1">
    <property type="nucleotide sequence ID" value="NZ_JACHHP010000007.1"/>
</dbReference>
<evidence type="ECO:0000256" key="2">
    <source>
        <dbReference type="SAM" id="SignalP"/>
    </source>
</evidence>
<dbReference type="Proteomes" id="UP000521199">
    <property type="component" value="Unassembled WGS sequence"/>
</dbReference>
<organism evidence="3 4">
    <name type="scientific">Chiayiivirga flava</name>
    <dbReference type="NCBI Taxonomy" id="659595"/>
    <lineage>
        <taxon>Bacteria</taxon>
        <taxon>Pseudomonadati</taxon>
        <taxon>Pseudomonadota</taxon>
        <taxon>Gammaproteobacteria</taxon>
        <taxon>Lysobacterales</taxon>
        <taxon>Lysobacteraceae</taxon>
        <taxon>Chiayiivirga</taxon>
    </lineage>
</organism>
<dbReference type="PROSITE" id="PS51257">
    <property type="entry name" value="PROKAR_LIPOPROTEIN"/>
    <property type="match status" value="1"/>
</dbReference>
<accession>A0A7W8G1R1</accession>
<evidence type="ECO:0000256" key="1">
    <source>
        <dbReference type="SAM" id="MobiDB-lite"/>
    </source>
</evidence>
<keyword evidence="2" id="KW-0732">Signal</keyword>
<feature type="region of interest" description="Disordered" evidence="1">
    <location>
        <begin position="103"/>
        <end position="126"/>
    </location>
</feature>
<gene>
    <name evidence="3" type="ORF">HNQ52_003236</name>
</gene>
<keyword evidence="4" id="KW-1185">Reference proteome</keyword>
<proteinExistence type="predicted"/>